<feature type="region of interest" description="Disordered" evidence="1">
    <location>
        <begin position="411"/>
        <end position="444"/>
    </location>
</feature>
<feature type="compositionally biased region" description="Basic and acidic residues" evidence="1">
    <location>
        <begin position="435"/>
        <end position="444"/>
    </location>
</feature>
<dbReference type="EMBL" id="JAWCUI010000010">
    <property type="protein sequence ID" value="KAL1900159.1"/>
    <property type="molecule type" value="Genomic_DNA"/>
</dbReference>
<accession>A0ABR3ZID3</accession>
<name>A0ABR3ZID3_9PEZI</name>
<evidence type="ECO:0000313" key="3">
    <source>
        <dbReference type="Proteomes" id="UP001583186"/>
    </source>
</evidence>
<protein>
    <submittedName>
        <fullName evidence="2">Uncharacterized protein</fullName>
    </submittedName>
</protein>
<feature type="compositionally biased region" description="Gly residues" evidence="1">
    <location>
        <begin position="411"/>
        <end position="425"/>
    </location>
</feature>
<comment type="caution">
    <text evidence="2">The sequence shown here is derived from an EMBL/GenBank/DDBJ whole genome shotgun (WGS) entry which is preliminary data.</text>
</comment>
<evidence type="ECO:0000256" key="1">
    <source>
        <dbReference type="SAM" id="MobiDB-lite"/>
    </source>
</evidence>
<organism evidence="2 3">
    <name type="scientific">Sporothrix stenoceras</name>
    <dbReference type="NCBI Taxonomy" id="5173"/>
    <lineage>
        <taxon>Eukaryota</taxon>
        <taxon>Fungi</taxon>
        <taxon>Dikarya</taxon>
        <taxon>Ascomycota</taxon>
        <taxon>Pezizomycotina</taxon>
        <taxon>Sordariomycetes</taxon>
        <taxon>Sordariomycetidae</taxon>
        <taxon>Ophiostomatales</taxon>
        <taxon>Ophiostomataceae</taxon>
        <taxon>Sporothrix</taxon>
    </lineage>
</organism>
<sequence length="550" mass="61256">MLTTTETRTEIAMLVEPDINPDPTRYQVRPQPTFTSETCEFLGISESWWEPREAEKANPRRPLSLPHDLLGYRPLQLWFGMPHDADGEKDDDWLEELFSTLFELAEDLCASTFGVDRLALPSASPEHSPWADGNFSQAFIYYAGEIARQDPHDGGWDAVLIDPMQRAFLAQGVLAKALDEFVLSALLFGGTAEQQDALGQWDRIMLKEEGYMRKFKRCEEVQYYLSGGRVVTPFFWAEVARVTAETAQLLLPLINMQRRLSPDNDGQIQSLQVPSLPVFYQRLHDVVAIAGYASLCMAWSTSIFQVEFPQPGMLWEVDQERVADEFVYAMSEPNAMATEAANGTGWVPMYMDKRLAYIHEAKVKIVFWPRIARLKPQWNLRHTGVRSAAQTILTKSHNAFYYGGRTGGGGAGGDGDQNNGGGEAGGDNTAVSENGSRDSHEEISGIKEDDDEWPFLFEYVEHVGASKRRSQTIRLTRRLAAAWIVVSIMAWAVGMRFLEELSKAAGFDLAGISGVAGVRKACDSILGWLIAVAARISQVPSQAVAFVQAR</sequence>
<dbReference type="Proteomes" id="UP001583186">
    <property type="component" value="Unassembled WGS sequence"/>
</dbReference>
<proteinExistence type="predicted"/>
<keyword evidence="3" id="KW-1185">Reference proteome</keyword>
<evidence type="ECO:0000313" key="2">
    <source>
        <dbReference type="EMBL" id="KAL1900159.1"/>
    </source>
</evidence>
<reference evidence="2 3" key="1">
    <citation type="journal article" date="2024" name="IMA Fungus">
        <title>IMA Genome - F19 : A genome assembly and annotation guide to empower mycologists, including annotated draft genome sequences of Ceratocystis pirilliformis, Diaporthe australafricana, Fusarium ophioides, Paecilomyces lecythidis, and Sporothrix stenoceras.</title>
        <authorList>
            <person name="Aylward J."/>
            <person name="Wilson A.M."/>
            <person name="Visagie C.M."/>
            <person name="Spraker J."/>
            <person name="Barnes I."/>
            <person name="Buitendag C."/>
            <person name="Ceriani C."/>
            <person name="Del Mar Angel L."/>
            <person name="du Plessis D."/>
            <person name="Fuchs T."/>
            <person name="Gasser K."/>
            <person name="Kramer D."/>
            <person name="Li W."/>
            <person name="Munsamy K."/>
            <person name="Piso A."/>
            <person name="Price J.L."/>
            <person name="Sonnekus B."/>
            <person name="Thomas C."/>
            <person name="van der Nest A."/>
            <person name="van Dijk A."/>
            <person name="van Heerden A."/>
            <person name="van Vuuren N."/>
            <person name="Yilmaz N."/>
            <person name="Duong T.A."/>
            <person name="van der Merwe N.A."/>
            <person name="Wingfield M.J."/>
            <person name="Wingfield B.D."/>
        </authorList>
    </citation>
    <scope>NUCLEOTIDE SEQUENCE [LARGE SCALE GENOMIC DNA]</scope>
    <source>
        <strain evidence="2 3">CMW 5346</strain>
    </source>
</reference>
<gene>
    <name evidence="2" type="ORF">Sste5346_002469</name>
</gene>